<dbReference type="AlphaFoldDB" id="F4LK56"/>
<name>F4LK56_TREBD</name>
<dbReference type="OrthoDB" id="9768666at2"/>
<dbReference type="RefSeq" id="WP_013759221.1">
    <property type="nucleotide sequence ID" value="NC_015500.1"/>
</dbReference>
<gene>
    <name evidence="2" type="ordered locus">Trebr_2103</name>
</gene>
<protein>
    <submittedName>
        <fullName evidence="2">BFD domain protein (2Fe-2S)-binding domain protein</fullName>
    </submittedName>
</protein>
<evidence type="ECO:0000313" key="2">
    <source>
        <dbReference type="EMBL" id="AEE17518.1"/>
    </source>
</evidence>
<organism evidence="2 3">
    <name type="scientific">Treponema brennaborense (strain DSM 12168 / CIP 105900 / DD5/3)</name>
    <dbReference type="NCBI Taxonomy" id="906968"/>
    <lineage>
        <taxon>Bacteria</taxon>
        <taxon>Pseudomonadati</taxon>
        <taxon>Spirochaetota</taxon>
        <taxon>Spirochaetia</taxon>
        <taxon>Spirochaetales</taxon>
        <taxon>Treponemataceae</taxon>
        <taxon>Treponema</taxon>
    </lineage>
</organism>
<dbReference type="InterPro" id="IPR041854">
    <property type="entry name" value="BFD-like_2Fe2S-bd_dom_sf"/>
</dbReference>
<evidence type="ECO:0000313" key="3">
    <source>
        <dbReference type="Proteomes" id="UP000006546"/>
    </source>
</evidence>
<dbReference type="HOGENOM" id="CLU_159205_4_3_12"/>
<feature type="domain" description="BFD-like [2Fe-2S]-binding" evidence="1">
    <location>
        <begin position="12"/>
        <end position="65"/>
    </location>
</feature>
<reference evidence="3" key="1">
    <citation type="submission" date="2011-04" db="EMBL/GenBank/DDBJ databases">
        <title>The complete genome of Treponema brennaborense DSM 12168.</title>
        <authorList>
            <person name="Lucas S."/>
            <person name="Han J."/>
            <person name="Lapidus A."/>
            <person name="Bruce D."/>
            <person name="Goodwin L."/>
            <person name="Pitluck S."/>
            <person name="Peters L."/>
            <person name="Kyrpides N."/>
            <person name="Mavromatis K."/>
            <person name="Ivanova N."/>
            <person name="Mikhailova N."/>
            <person name="Pagani I."/>
            <person name="Teshima H."/>
            <person name="Detter J.C."/>
            <person name="Tapia R."/>
            <person name="Han C."/>
            <person name="Land M."/>
            <person name="Hauser L."/>
            <person name="Markowitz V."/>
            <person name="Cheng J.-F."/>
            <person name="Hugenholtz P."/>
            <person name="Woyke T."/>
            <person name="Wu D."/>
            <person name="Gronow S."/>
            <person name="Wellnitz S."/>
            <person name="Brambilla E."/>
            <person name="Klenk H.-P."/>
            <person name="Eisen J.A."/>
        </authorList>
    </citation>
    <scope>NUCLEOTIDE SEQUENCE [LARGE SCALE GENOMIC DNA]</scope>
    <source>
        <strain evidence="3">DSM 12168 / CIP 105900 / DD5/3</strain>
    </source>
</reference>
<dbReference type="eggNOG" id="ENOG502ZW99">
    <property type="taxonomic scope" value="Bacteria"/>
</dbReference>
<dbReference type="STRING" id="906968.Trebr_2103"/>
<dbReference type="KEGG" id="tbe:Trebr_2103"/>
<dbReference type="Pfam" id="PF04324">
    <property type="entry name" value="Fer2_BFD"/>
    <property type="match status" value="1"/>
</dbReference>
<evidence type="ECO:0000259" key="1">
    <source>
        <dbReference type="Pfam" id="PF04324"/>
    </source>
</evidence>
<dbReference type="InterPro" id="IPR007419">
    <property type="entry name" value="BFD-like_2Fe2S-bd_dom"/>
</dbReference>
<dbReference type="EMBL" id="CP002696">
    <property type="protein sequence ID" value="AEE17518.1"/>
    <property type="molecule type" value="Genomic_DNA"/>
</dbReference>
<dbReference type="Proteomes" id="UP000006546">
    <property type="component" value="Chromosome"/>
</dbReference>
<dbReference type="Gene3D" id="1.10.10.1100">
    <property type="entry name" value="BFD-like [2Fe-2S]-binding domain"/>
    <property type="match status" value="1"/>
</dbReference>
<keyword evidence="3" id="KW-1185">Reference proteome</keyword>
<proteinExistence type="predicted"/>
<sequence length="70" mass="7962">MDELANGENREICHCKKVSYVDIERVLHNSKKFSDVERAFAEVQKQTHCSTGCGKCQKEIEKTISEIMSA</sequence>
<accession>F4LK56</accession>